<comment type="pathway">
    <text evidence="3">Cofactor biosynthesis; riboflavin biosynthesis; riboflavin from 2-hydroxy-3-oxobutyl phosphate and 5-amino-6-(D-ribitylamino)uracil: step 2/2.</text>
</comment>
<dbReference type="SUPFAM" id="SSF63380">
    <property type="entry name" value="Riboflavin synthase domain-like"/>
    <property type="match status" value="2"/>
</dbReference>
<dbReference type="EC" id="2.5.1.9" evidence="5 10"/>
<dbReference type="NCBIfam" id="TIGR00187">
    <property type="entry name" value="ribE"/>
    <property type="match status" value="1"/>
</dbReference>
<dbReference type="InterPro" id="IPR026017">
    <property type="entry name" value="Lumazine-bd_dom"/>
</dbReference>
<dbReference type="CDD" id="cd00402">
    <property type="entry name" value="Riboflavin_synthase_like"/>
    <property type="match status" value="1"/>
</dbReference>
<dbReference type="Gene3D" id="2.40.30.20">
    <property type="match status" value="2"/>
</dbReference>
<gene>
    <name evidence="13" type="ORF">SAMN05216262_101592</name>
</gene>
<accession>A0A1H7HST6</accession>
<dbReference type="InterPro" id="IPR001783">
    <property type="entry name" value="Lumazine-bd"/>
</dbReference>
<dbReference type="PROSITE" id="PS51177">
    <property type="entry name" value="LUMAZINE_BIND"/>
    <property type="match status" value="2"/>
</dbReference>
<sequence>MFTGIIEAVGRLRAINSSAGGARVTIDTASLDLSDVKLGDSIATNGICLTVVTLGHDSFSADVSSETLARTGLGHYQIGDSVNLEKAMLPSTRFGGHMVSGHVDAVSAITRIEHQGNSIDYWLNMPTELAPYIAEKGSITIDGTSLTVNSLSADQFRLTIVPHTTEQTIIKNYQVGTKVNLEVDLIARYIERLLTKQSPDASVESGVTQALLARNGFIK</sequence>
<dbReference type="STRING" id="641665.GCA_002104455_00113"/>
<dbReference type="PANTHER" id="PTHR21098:SF12">
    <property type="entry name" value="RIBOFLAVIN SYNTHASE"/>
    <property type="match status" value="1"/>
</dbReference>
<comment type="subunit">
    <text evidence="4">Homotrimer.</text>
</comment>
<evidence type="ECO:0000256" key="7">
    <source>
        <dbReference type="ARBA" id="ARBA00022619"/>
    </source>
</evidence>
<keyword evidence="9" id="KW-0677">Repeat</keyword>
<evidence type="ECO:0000256" key="9">
    <source>
        <dbReference type="ARBA" id="ARBA00022737"/>
    </source>
</evidence>
<dbReference type="RefSeq" id="WP_085283253.1">
    <property type="nucleotide sequence ID" value="NZ_FOBI01000001.1"/>
</dbReference>
<organism evidence="13 14">
    <name type="scientific">Colwellia chukchiensis</name>
    <dbReference type="NCBI Taxonomy" id="641665"/>
    <lineage>
        <taxon>Bacteria</taxon>
        <taxon>Pseudomonadati</taxon>
        <taxon>Pseudomonadota</taxon>
        <taxon>Gammaproteobacteria</taxon>
        <taxon>Alteromonadales</taxon>
        <taxon>Colwelliaceae</taxon>
        <taxon>Colwellia</taxon>
    </lineage>
</organism>
<dbReference type="NCBIfam" id="NF009566">
    <property type="entry name" value="PRK13020.1"/>
    <property type="match status" value="1"/>
</dbReference>
<evidence type="ECO:0000313" key="13">
    <source>
        <dbReference type="EMBL" id="SEK53329.1"/>
    </source>
</evidence>
<reference evidence="14" key="1">
    <citation type="submission" date="2016-10" db="EMBL/GenBank/DDBJ databases">
        <authorList>
            <person name="Varghese N."/>
            <person name="Submissions S."/>
        </authorList>
    </citation>
    <scope>NUCLEOTIDE SEQUENCE [LARGE SCALE GENOMIC DNA]</scope>
    <source>
        <strain evidence="14">CGMCC 1.9127</strain>
    </source>
</reference>
<dbReference type="Pfam" id="PF00677">
    <property type="entry name" value="Lum_binding"/>
    <property type="match status" value="2"/>
</dbReference>
<comment type="catalytic activity">
    <reaction evidence="1">
        <text>2 6,7-dimethyl-8-(1-D-ribityl)lumazine + H(+) = 5-amino-6-(D-ribitylamino)uracil + riboflavin</text>
        <dbReference type="Rhea" id="RHEA:20772"/>
        <dbReference type="ChEBI" id="CHEBI:15378"/>
        <dbReference type="ChEBI" id="CHEBI:15934"/>
        <dbReference type="ChEBI" id="CHEBI:57986"/>
        <dbReference type="ChEBI" id="CHEBI:58201"/>
        <dbReference type="EC" id="2.5.1.9"/>
    </reaction>
</comment>
<comment type="function">
    <text evidence="2">Catalyzes the dismutation of two molecules of 6,7-dimethyl-8-ribityllumazine, resulting in the formation of riboflavin and 5-amino-6-(D-ribitylamino)uracil.</text>
</comment>
<dbReference type="PIRSF" id="PIRSF000498">
    <property type="entry name" value="Riboflavin_syn_A"/>
    <property type="match status" value="1"/>
</dbReference>
<evidence type="ECO:0000256" key="11">
    <source>
        <dbReference type="PROSITE-ProRule" id="PRU00524"/>
    </source>
</evidence>
<evidence type="ECO:0000256" key="3">
    <source>
        <dbReference type="ARBA" id="ARBA00004887"/>
    </source>
</evidence>
<evidence type="ECO:0000256" key="6">
    <source>
        <dbReference type="ARBA" id="ARBA00013950"/>
    </source>
</evidence>
<dbReference type="FunFam" id="2.40.30.20:FF:000004">
    <property type="entry name" value="Riboflavin synthase, alpha subunit"/>
    <property type="match status" value="1"/>
</dbReference>
<feature type="repeat" description="Lumazine-binding" evidence="11">
    <location>
        <begin position="98"/>
        <end position="194"/>
    </location>
</feature>
<evidence type="ECO:0000313" key="14">
    <source>
        <dbReference type="Proteomes" id="UP000199297"/>
    </source>
</evidence>
<dbReference type="PANTHER" id="PTHR21098">
    <property type="entry name" value="RIBOFLAVIN SYNTHASE ALPHA CHAIN"/>
    <property type="match status" value="1"/>
</dbReference>
<proteinExistence type="predicted"/>
<name>A0A1H7HST6_9GAMM</name>
<dbReference type="AlphaFoldDB" id="A0A1H7HST6"/>
<evidence type="ECO:0000256" key="2">
    <source>
        <dbReference type="ARBA" id="ARBA00002803"/>
    </source>
</evidence>
<evidence type="ECO:0000256" key="8">
    <source>
        <dbReference type="ARBA" id="ARBA00022679"/>
    </source>
</evidence>
<dbReference type="GO" id="GO:0009231">
    <property type="term" value="P:riboflavin biosynthetic process"/>
    <property type="evidence" value="ECO:0007669"/>
    <property type="project" value="UniProtKB-KW"/>
</dbReference>
<dbReference type="NCBIfam" id="NF006767">
    <property type="entry name" value="PRK09289.1"/>
    <property type="match status" value="1"/>
</dbReference>
<dbReference type="Proteomes" id="UP000199297">
    <property type="component" value="Unassembled WGS sequence"/>
</dbReference>
<feature type="domain" description="Lumazine-binding" evidence="12">
    <location>
        <begin position="98"/>
        <end position="194"/>
    </location>
</feature>
<evidence type="ECO:0000256" key="10">
    <source>
        <dbReference type="NCBIfam" id="TIGR00187"/>
    </source>
</evidence>
<keyword evidence="14" id="KW-1185">Reference proteome</keyword>
<keyword evidence="7" id="KW-0686">Riboflavin biosynthesis</keyword>
<dbReference type="OrthoDB" id="9788537at2"/>
<evidence type="ECO:0000256" key="5">
    <source>
        <dbReference type="ARBA" id="ARBA00012827"/>
    </source>
</evidence>
<evidence type="ECO:0000256" key="4">
    <source>
        <dbReference type="ARBA" id="ARBA00011233"/>
    </source>
</evidence>
<dbReference type="InterPro" id="IPR023366">
    <property type="entry name" value="ATP_synth_asu-like_sf"/>
</dbReference>
<dbReference type="FunFam" id="2.40.30.20:FF:000003">
    <property type="entry name" value="Riboflavin synthase, alpha subunit"/>
    <property type="match status" value="1"/>
</dbReference>
<evidence type="ECO:0000259" key="12">
    <source>
        <dbReference type="PROSITE" id="PS51177"/>
    </source>
</evidence>
<protein>
    <recommendedName>
        <fullName evidence="6 10">Riboflavin synthase</fullName>
        <ecNumber evidence="5 10">2.5.1.9</ecNumber>
    </recommendedName>
</protein>
<dbReference type="InterPro" id="IPR017938">
    <property type="entry name" value="Riboflavin_synthase-like_b-brl"/>
</dbReference>
<feature type="domain" description="Lumazine-binding" evidence="12">
    <location>
        <begin position="1"/>
        <end position="97"/>
    </location>
</feature>
<dbReference type="EMBL" id="FOBI01000001">
    <property type="protein sequence ID" value="SEK53329.1"/>
    <property type="molecule type" value="Genomic_DNA"/>
</dbReference>
<dbReference type="GO" id="GO:0004746">
    <property type="term" value="F:riboflavin synthase activity"/>
    <property type="evidence" value="ECO:0007669"/>
    <property type="project" value="UniProtKB-UniRule"/>
</dbReference>
<evidence type="ECO:0000256" key="1">
    <source>
        <dbReference type="ARBA" id="ARBA00000968"/>
    </source>
</evidence>
<feature type="repeat" description="Lumazine-binding" evidence="11">
    <location>
        <begin position="1"/>
        <end position="97"/>
    </location>
</feature>
<keyword evidence="8" id="KW-0808">Transferase</keyword>